<dbReference type="Pfam" id="PF02852">
    <property type="entry name" value="Pyr_redox_dim"/>
    <property type="match status" value="1"/>
</dbReference>
<dbReference type="InterPro" id="IPR004099">
    <property type="entry name" value="Pyr_nucl-diS_OxRdtase_dimer"/>
</dbReference>
<evidence type="ECO:0000256" key="3">
    <source>
        <dbReference type="ARBA" id="ARBA00022630"/>
    </source>
</evidence>
<dbReference type="InterPro" id="IPR001100">
    <property type="entry name" value="Pyr_nuc-diS_OxRdtase"/>
</dbReference>
<keyword evidence="5 9" id="KW-0560">Oxidoreductase</keyword>
<evidence type="ECO:0000256" key="2">
    <source>
        <dbReference type="ARBA" id="ARBA00007532"/>
    </source>
</evidence>
<accession>A0ABU2BEM3</accession>
<dbReference type="Gene3D" id="3.30.390.30">
    <property type="match status" value="1"/>
</dbReference>
<proteinExistence type="inferred from homology"/>
<dbReference type="GO" id="GO:0050627">
    <property type="term" value="F:mycothione reductase [NAD(P)H] activity"/>
    <property type="evidence" value="ECO:0007669"/>
    <property type="project" value="UniProtKB-EC"/>
</dbReference>
<evidence type="ECO:0000256" key="8">
    <source>
        <dbReference type="ARBA" id="ARBA00023284"/>
    </source>
</evidence>
<dbReference type="Gene3D" id="3.50.50.60">
    <property type="entry name" value="FAD/NAD(P)-binding domain"/>
    <property type="match status" value="2"/>
</dbReference>
<dbReference type="InterPro" id="IPR016156">
    <property type="entry name" value="FAD/NAD-linked_Rdtase_dimer_sf"/>
</dbReference>
<evidence type="ECO:0000256" key="9">
    <source>
        <dbReference type="RuleBase" id="RU003691"/>
    </source>
</evidence>
<dbReference type="InterPro" id="IPR023753">
    <property type="entry name" value="FAD/NAD-binding_dom"/>
</dbReference>
<evidence type="ECO:0000313" key="12">
    <source>
        <dbReference type="EMBL" id="MDR7357070.1"/>
    </source>
</evidence>
<dbReference type="PRINTS" id="PR00411">
    <property type="entry name" value="PNDRDTASEI"/>
</dbReference>
<evidence type="ECO:0000256" key="6">
    <source>
        <dbReference type="ARBA" id="ARBA00023027"/>
    </source>
</evidence>
<dbReference type="SUPFAM" id="SSF55424">
    <property type="entry name" value="FAD/NAD-linked reductases, dimerisation (C-terminal) domain"/>
    <property type="match status" value="1"/>
</dbReference>
<dbReference type="InterPro" id="IPR050151">
    <property type="entry name" value="Class-I_Pyr_Nuc-Dis_Oxidored"/>
</dbReference>
<keyword evidence="6" id="KW-0520">NAD</keyword>
<dbReference type="SUPFAM" id="SSF51905">
    <property type="entry name" value="FAD/NAD(P)-binding domain"/>
    <property type="match status" value="1"/>
</dbReference>
<dbReference type="PRINTS" id="PR00368">
    <property type="entry name" value="FADPNR"/>
</dbReference>
<dbReference type="PROSITE" id="PS00076">
    <property type="entry name" value="PYRIDINE_REDOX_1"/>
    <property type="match status" value="1"/>
</dbReference>
<feature type="domain" description="Pyridine nucleotide-disulphide oxidoreductase dimerisation" evidence="10">
    <location>
        <begin position="346"/>
        <end position="457"/>
    </location>
</feature>
<feature type="domain" description="FAD/NAD(P)-binding" evidence="11">
    <location>
        <begin position="4"/>
        <end position="325"/>
    </location>
</feature>
<keyword evidence="7" id="KW-1015">Disulfide bond</keyword>
<keyword evidence="13" id="KW-1185">Reference proteome</keyword>
<sequence>MTHYDLAIIGSGSGNSLITEHWDGKKVAIIDAGTFGGTCLNVGCIPTKMFVYPAQLAASVAEAKRLGVSMTFEGADWAGLRDRIFGRIDSISESGKNYRAHELENVTLYSEHVSFISRNELNTAGGQSITADNIVIATGSRAVLPEVPGIDLPGVHTSDTVMRLDELPRRMVILGGGYIASEFAAVFSALGSEVIQVNRSGALMRQQDADISAAFTQAATKRWGVELNAAVQGIEKHGDGLLVRLERDGKPLEMAADVVLVATGRTPNTDRLGVADLGFDLRDDGSLVVDEYQRVLASGEPVQGIFGLGDAANIEQLKHVANREARVVAHNLENPDAMRPMDRRAVPAAVFSNPQIASVGATEAQARAEHGDEAVLSVIQPYGSTAYGWAMEDEEGIVKLLACKDTGLLLGAHIMGHEASLLIQPLIQAMVSGMSVNTMAREPFWIHPALSEVVENALLGLGVPVGDSDPL</sequence>
<evidence type="ECO:0000259" key="11">
    <source>
        <dbReference type="Pfam" id="PF07992"/>
    </source>
</evidence>
<comment type="cofactor">
    <cofactor evidence="1">
        <name>FAD</name>
        <dbReference type="ChEBI" id="CHEBI:57692"/>
    </cofactor>
</comment>
<evidence type="ECO:0000259" key="10">
    <source>
        <dbReference type="Pfam" id="PF02852"/>
    </source>
</evidence>
<dbReference type="InterPro" id="IPR036188">
    <property type="entry name" value="FAD/NAD-bd_sf"/>
</dbReference>
<dbReference type="InterPro" id="IPR012999">
    <property type="entry name" value="Pyr_OxRdtase_I_AS"/>
</dbReference>
<dbReference type="EC" id="1.8.1.15" evidence="12"/>
<evidence type="ECO:0000313" key="13">
    <source>
        <dbReference type="Proteomes" id="UP001183817"/>
    </source>
</evidence>
<evidence type="ECO:0000256" key="7">
    <source>
        <dbReference type="ARBA" id="ARBA00023157"/>
    </source>
</evidence>
<dbReference type="Proteomes" id="UP001183817">
    <property type="component" value="Unassembled WGS sequence"/>
</dbReference>
<dbReference type="Pfam" id="PF07992">
    <property type="entry name" value="Pyr_redox_2"/>
    <property type="match status" value="1"/>
</dbReference>
<keyword evidence="3 9" id="KW-0285">Flavoprotein</keyword>
<dbReference type="PIRSF" id="PIRSF000350">
    <property type="entry name" value="Mercury_reductase_MerA"/>
    <property type="match status" value="1"/>
</dbReference>
<dbReference type="PANTHER" id="PTHR22912:SF217">
    <property type="entry name" value="DIHYDROLIPOYL DEHYDROGENASE"/>
    <property type="match status" value="1"/>
</dbReference>
<dbReference type="PANTHER" id="PTHR22912">
    <property type="entry name" value="DISULFIDE OXIDOREDUCTASE"/>
    <property type="match status" value="1"/>
</dbReference>
<comment type="caution">
    <text evidence="12">The sequence shown here is derived from an EMBL/GenBank/DDBJ whole genome shotgun (WGS) entry which is preliminary data.</text>
</comment>
<keyword evidence="4 9" id="KW-0274">FAD</keyword>
<keyword evidence="8 9" id="KW-0676">Redox-active center</keyword>
<gene>
    <name evidence="12" type="ORF">J2S64_000761</name>
</gene>
<comment type="similarity">
    <text evidence="2 9">Belongs to the class-I pyridine nucleotide-disulfide oxidoreductase family.</text>
</comment>
<evidence type="ECO:0000256" key="4">
    <source>
        <dbReference type="ARBA" id="ARBA00022827"/>
    </source>
</evidence>
<evidence type="ECO:0000256" key="5">
    <source>
        <dbReference type="ARBA" id="ARBA00023002"/>
    </source>
</evidence>
<reference evidence="12 13" key="1">
    <citation type="submission" date="2023-07" db="EMBL/GenBank/DDBJ databases">
        <title>Sequencing the genomes of 1000 actinobacteria strains.</title>
        <authorList>
            <person name="Klenk H.-P."/>
        </authorList>
    </citation>
    <scope>NUCLEOTIDE SEQUENCE [LARGE SCALE GENOMIC DNA]</scope>
    <source>
        <strain evidence="12 13">DSM 20167</strain>
    </source>
</reference>
<dbReference type="NCBIfam" id="NF005884">
    <property type="entry name" value="PRK07846.1"/>
    <property type="match status" value="1"/>
</dbReference>
<dbReference type="RefSeq" id="WP_310288286.1">
    <property type="nucleotide sequence ID" value="NZ_BAAAWO010000001.1"/>
</dbReference>
<name>A0ABU2BEM3_9MICC</name>
<organism evidence="12 13">
    <name type="scientific">Paeniglutamicibacter sulfureus</name>
    <dbReference type="NCBI Taxonomy" id="43666"/>
    <lineage>
        <taxon>Bacteria</taxon>
        <taxon>Bacillati</taxon>
        <taxon>Actinomycetota</taxon>
        <taxon>Actinomycetes</taxon>
        <taxon>Micrococcales</taxon>
        <taxon>Micrococcaceae</taxon>
        <taxon>Paeniglutamicibacter</taxon>
    </lineage>
</organism>
<evidence type="ECO:0000256" key="1">
    <source>
        <dbReference type="ARBA" id="ARBA00001974"/>
    </source>
</evidence>
<dbReference type="EMBL" id="JAVDYI010000001">
    <property type="protein sequence ID" value="MDR7357070.1"/>
    <property type="molecule type" value="Genomic_DNA"/>
</dbReference>
<protein>
    <submittedName>
        <fullName evidence="12">Mycothione reductase</fullName>
        <ecNumber evidence="12">1.8.1.15</ecNumber>
    </submittedName>
</protein>